<keyword evidence="1" id="KW-0812">Transmembrane</keyword>
<evidence type="ECO:0000313" key="3">
    <source>
        <dbReference type="Proteomes" id="UP000007360"/>
    </source>
</evidence>
<feature type="transmembrane region" description="Helical" evidence="1">
    <location>
        <begin position="47"/>
        <end position="69"/>
    </location>
</feature>
<dbReference type="Proteomes" id="UP000007360">
    <property type="component" value="Unassembled WGS sequence"/>
</dbReference>
<evidence type="ECO:0000256" key="1">
    <source>
        <dbReference type="SAM" id="Phobius"/>
    </source>
</evidence>
<keyword evidence="1" id="KW-1133">Transmembrane helix</keyword>
<name>K2QEP1_METFP</name>
<reference evidence="2 3" key="1">
    <citation type="journal article" date="2012" name="J. Bacteriol.">
        <title>Draft genome sequence of Methanobacterium formicicum DSM 3637, an archaebacterium isolated from the methane producer amoeba Pelomyxa palustris.</title>
        <authorList>
            <person name="Gutierrez G."/>
        </authorList>
    </citation>
    <scope>NUCLEOTIDE SEQUENCE [LARGE SCALE GENOMIC DNA]</scope>
    <source>
        <strain evidence="3">DSM 3637 / PP1</strain>
    </source>
</reference>
<gene>
    <name evidence="2" type="ORF">A994_03723</name>
</gene>
<dbReference type="PATRIC" id="fig|1204725.3.peg.751"/>
<protein>
    <submittedName>
        <fullName evidence="2">Uncharacterized protein</fullName>
    </submittedName>
</protein>
<organism evidence="2 3">
    <name type="scientific">Methanobacterium formicicum (strain DSM 3637 / PP1)</name>
    <dbReference type="NCBI Taxonomy" id="1204725"/>
    <lineage>
        <taxon>Archaea</taxon>
        <taxon>Methanobacteriati</taxon>
        <taxon>Methanobacteriota</taxon>
        <taxon>Methanomada group</taxon>
        <taxon>Methanobacteria</taxon>
        <taxon>Methanobacteriales</taxon>
        <taxon>Methanobacteriaceae</taxon>
        <taxon>Methanobacterium</taxon>
    </lineage>
</organism>
<comment type="caution">
    <text evidence="2">The sequence shown here is derived from an EMBL/GenBank/DDBJ whole genome shotgun (WGS) entry which is preliminary data.</text>
</comment>
<keyword evidence="3" id="KW-1185">Reference proteome</keyword>
<dbReference type="RefSeq" id="WP_004029952.1">
    <property type="nucleotide sequence ID" value="NZ_AMPO01000002.1"/>
</dbReference>
<dbReference type="EMBL" id="AMPO01000002">
    <property type="protein sequence ID" value="EKF86561.1"/>
    <property type="molecule type" value="Genomic_DNA"/>
</dbReference>
<dbReference type="OrthoDB" id="69152at2157"/>
<dbReference type="AlphaFoldDB" id="K2QEP1"/>
<keyword evidence="1" id="KW-0472">Membrane</keyword>
<accession>K2QEP1</accession>
<evidence type="ECO:0000313" key="2">
    <source>
        <dbReference type="EMBL" id="EKF86561.1"/>
    </source>
</evidence>
<feature type="transmembrane region" description="Helical" evidence="1">
    <location>
        <begin position="6"/>
        <end position="26"/>
    </location>
</feature>
<sequence length="116" mass="12859">MVIQLIILILGYSLVSILGIAIKIFLKPYSSKIENSGIKGAGTLIGIFERILIFTFVLTNQYAAISIIFAAKSIARFRELNDRDFAEYYLLGTFTSITIALVVGVIFKLIFGNISF</sequence>
<proteinExistence type="predicted"/>
<feature type="transmembrane region" description="Helical" evidence="1">
    <location>
        <begin position="89"/>
        <end position="111"/>
    </location>
</feature>